<dbReference type="Proteomes" id="UP000053237">
    <property type="component" value="Unassembled WGS sequence"/>
</dbReference>
<dbReference type="AlphaFoldDB" id="A0A024GSX5"/>
<feature type="compositionally biased region" description="Acidic residues" evidence="1">
    <location>
        <begin position="92"/>
        <end position="106"/>
    </location>
</feature>
<name>A0A024GSX5_9STRA</name>
<gene>
    <name evidence="2" type="ORF">BN9_115330</name>
</gene>
<keyword evidence="3" id="KW-1185">Reference proteome</keyword>
<sequence>MYEKEGDCRLRMFARAAKFWSKIVSAVKNQFRSLSNRLHSRKTEQPQEQTLESGIDDEQMQPRSSDLFASFIGSLSFFDLSEVAVSGSLETESNDETEEESFVEDK</sequence>
<comment type="caution">
    <text evidence="2">The sequence shown here is derived from an EMBL/GenBank/DDBJ whole genome shotgun (WGS) entry which is preliminary data.</text>
</comment>
<dbReference type="EMBL" id="CAIX01000379">
    <property type="protein sequence ID" value="CCI50029.1"/>
    <property type="molecule type" value="Genomic_DNA"/>
</dbReference>
<dbReference type="InParanoid" id="A0A024GSX5"/>
<protein>
    <submittedName>
        <fullName evidence="2">Uncharacterized protein</fullName>
    </submittedName>
</protein>
<feature type="region of interest" description="Disordered" evidence="1">
    <location>
        <begin position="37"/>
        <end position="60"/>
    </location>
</feature>
<reference evidence="2 3" key="1">
    <citation type="submission" date="2012-05" db="EMBL/GenBank/DDBJ databases">
        <title>Recombination and specialization in a pathogen metapopulation.</title>
        <authorList>
            <person name="Gardiner A."/>
            <person name="Kemen E."/>
            <person name="Schultz-Larsen T."/>
            <person name="MacLean D."/>
            <person name="Van Oosterhout C."/>
            <person name="Jones J.D.G."/>
        </authorList>
    </citation>
    <scope>NUCLEOTIDE SEQUENCE [LARGE SCALE GENOMIC DNA]</scope>
    <source>
        <strain evidence="2 3">Ac Nc2</strain>
    </source>
</reference>
<feature type="region of interest" description="Disordered" evidence="1">
    <location>
        <begin position="87"/>
        <end position="106"/>
    </location>
</feature>
<evidence type="ECO:0000256" key="1">
    <source>
        <dbReference type="SAM" id="MobiDB-lite"/>
    </source>
</evidence>
<accession>A0A024GSX5</accession>
<evidence type="ECO:0000313" key="3">
    <source>
        <dbReference type="Proteomes" id="UP000053237"/>
    </source>
</evidence>
<organism evidence="2 3">
    <name type="scientific">Albugo candida</name>
    <dbReference type="NCBI Taxonomy" id="65357"/>
    <lineage>
        <taxon>Eukaryota</taxon>
        <taxon>Sar</taxon>
        <taxon>Stramenopiles</taxon>
        <taxon>Oomycota</taxon>
        <taxon>Peronosporomycetes</taxon>
        <taxon>Albuginales</taxon>
        <taxon>Albuginaceae</taxon>
        <taxon>Albugo</taxon>
    </lineage>
</organism>
<proteinExistence type="predicted"/>
<evidence type="ECO:0000313" key="2">
    <source>
        <dbReference type="EMBL" id="CCI50029.1"/>
    </source>
</evidence>